<dbReference type="OrthoDB" id="5395343at2759"/>
<dbReference type="AlphaFoldDB" id="A0A9P8P7L2"/>
<dbReference type="PANTHER" id="PTHR28067">
    <property type="entry name" value="DNA REPLICATION REGULATOR SLD3"/>
    <property type="match status" value="1"/>
</dbReference>
<reference evidence="3" key="2">
    <citation type="submission" date="2021-01" db="EMBL/GenBank/DDBJ databases">
        <authorList>
            <person name="Schikora-Tamarit M.A."/>
        </authorList>
    </citation>
    <scope>NUCLEOTIDE SEQUENCE</scope>
    <source>
        <strain evidence="3">CBS6075</strain>
    </source>
</reference>
<dbReference type="Proteomes" id="UP000769157">
    <property type="component" value="Unassembled WGS sequence"/>
</dbReference>
<organism evidence="3 4">
    <name type="scientific">Ogataea philodendri</name>
    <dbReference type="NCBI Taxonomy" id="1378263"/>
    <lineage>
        <taxon>Eukaryota</taxon>
        <taxon>Fungi</taxon>
        <taxon>Dikarya</taxon>
        <taxon>Ascomycota</taxon>
        <taxon>Saccharomycotina</taxon>
        <taxon>Pichiomycetes</taxon>
        <taxon>Pichiales</taxon>
        <taxon>Pichiaceae</taxon>
        <taxon>Ogataea</taxon>
    </lineage>
</organism>
<evidence type="ECO:0000313" key="3">
    <source>
        <dbReference type="EMBL" id="KAH3667238.1"/>
    </source>
</evidence>
<feature type="domain" description="DNA replication regulator Sld3 C-terminal" evidence="2">
    <location>
        <begin position="185"/>
        <end position="249"/>
    </location>
</feature>
<feature type="region of interest" description="Disordered" evidence="1">
    <location>
        <begin position="429"/>
        <end position="457"/>
    </location>
</feature>
<dbReference type="Pfam" id="PF08639">
    <property type="entry name" value="Sld3_STD"/>
    <property type="match status" value="2"/>
</dbReference>
<feature type="compositionally biased region" description="Low complexity" evidence="1">
    <location>
        <begin position="500"/>
        <end position="518"/>
    </location>
</feature>
<dbReference type="GeneID" id="70234854"/>
<feature type="region of interest" description="Disordered" evidence="1">
    <location>
        <begin position="500"/>
        <end position="553"/>
    </location>
</feature>
<dbReference type="EMBL" id="JAEUBE010000183">
    <property type="protein sequence ID" value="KAH3667238.1"/>
    <property type="molecule type" value="Genomic_DNA"/>
</dbReference>
<gene>
    <name evidence="3" type="ORF">OGAPHI_002887</name>
</gene>
<protein>
    <recommendedName>
        <fullName evidence="2">DNA replication regulator Sld3 C-terminal domain-containing protein</fullName>
    </recommendedName>
</protein>
<feature type="compositionally biased region" description="Polar residues" evidence="1">
    <location>
        <begin position="519"/>
        <end position="536"/>
    </location>
</feature>
<dbReference type="InterPro" id="IPR042511">
    <property type="entry name" value="Sld3"/>
</dbReference>
<keyword evidence="4" id="KW-1185">Reference proteome</keyword>
<sequence length="711" mass="79632">MKPNSQATVDSDQVCRFRVHSLAYSIPNSNDFLIDVIKMIETPYKLISNKIVKASEIVVGESISGLLMGSETGRGLPSFLVSITSGGEVIRISSTLGILFPGSVASIWHLYSLNDDVCLEELMRSTTSESPQEQYLPTETYSFTKLDGCRLKKHPINQAYRLKMRPPQPTISDLSGIPAKLTNVDPQEFLAERYFTTLYNTTIPLQYFTKTALSRMHVLSHSNEKLAIESISKLLILTMSEFNERFSFTSENVTIQDDHLLDPDEFRYRKEYLHNCADLENRHLKEHMSALKYREAKLQVVLNLEVLRLIENENGQASISEKKPKPMKKQSLVGRKKRLVPTLVGTMVPLQTQFTTDLRQSSGFHPKSRLSASMVQMNINALVDQLCVADAISGHSHADDESTFKFLMNCVIPYFQKVHPNILKELVRKSRGPSVSRSSKKMHDPKNSLIERQAKSEKVTAALSDPIDLSDFKIKRKPSSLGTCHDLSRKTFEMVKSTSFSQTSSSISQPGSLSQSQSENQMAFSQNEKISNSGTAIFSHRRRKKDAKADSQKLELKRSYTEIEATPVKKSKNFPITIMNSGTPTGNRRITTPFGSDTELAKETELFTPTKSQFKVDPTVNELKDTLSNTALPQLTSPNCCSKDILIQGAKMTRAASSSSNFDVPMAFVSPVKPGDPIPPQSSPYYTHRVQTNIAQTVKVPRPTNRKLSFN</sequence>
<comment type="caution">
    <text evidence="3">The sequence shown here is derived from an EMBL/GenBank/DDBJ whole genome shotgun (WGS) entry which is preliminary data.</text>
</comment>
<name>A0A9P8P7L2_9ASCO</name>
<reference evidence="3" key="1">
    <citation type="journal article" date="2021" name="Open Biol.">
        <title>Shared evolutionary footprints suggest mitochondrial oxidative damage underlies multiple complex I losses in fungi.</title>
        <authorList>
            <person name="Schikora-Tamarit M.A."/>
            <person name="Marcet-Houben M."/>
            <person name="Nosek J."/>
            <person name="Gabaldon T."/>
        </authorList>
    </citation>
    <scope>NUCLEOTIDE SEQUENCE</scope>
    <source>
        <strain evidence="3">CBS6075</strain>
    </source>
</reference>
<dbReference type="GO" id="GO:0031261">
    <property type="term" value="C:DNA replication preinitiation complex"/>
    <property type="evidence" value="ECO:0007669"/>
    <property type="project" value="TreeGrafter"/>
</dbReference>
<evidence type="ECO:0000256" key="1">
    <source>
        <dbReference type="SAM" id="MobiDB-lite"/>
    </source>
</evidence>
<accession>A0A9P8P7L2</accession>
<evidence type="ECO:0000259" key="2">
    <source>
        <dbReference type="Pfam" id="PF08639"/>
    </source>
</evidence>
<dbReference type="Gene3D" id="1.20.58.2130">
    <property type="match status" value="1"/>
</dbReference>
<evidence type="ECO:0000313" key="4">
    <source>
        <dbReference type="Proteomes" id="UP000769157"/>
    </source>
</evidence>
<dbReference type="GO" id="GO:0006270">
    <property type="term" value="P:DNA replication initiation"/>
    <property type="evidence" value="ECO:0007669"/>
    <property type="project" value="InterPro"/>
</dbReference>
<dbReference type="PANTHER" id="PTHR28067:SF1">
    <property type="entry name" value="DNA REPLICATION REGULATOR SLD3"/>
    <property type="match status" value="1"/>
</dbReference>
<feature type="domain" description="DNA replication regulator Sld3 C-terminal" evidence="2">
    <location>
        <begin position="280"/>
        <end position="555"/>
    </location>
</feature>
<dbReference type="RefSeq" id="XP_046062050.1">
    <property type="nucleotide sequence ID" value="XM_046203805.1"/>
</dbReference>
<proteinExistence type="predicted"/>
<dbReference type="InterPro" id="IPR013948">
    <property type="entry name" value="DNA_replication_reg_Sld3_C"/>
</dbReference>